<evidence type="ECO:0000313" key="4">
    <source>
        <dbReference type="Proteomes" id="UP000244867"/>
    </source>
</evidence>
<evidence type="ECO:0000256" key="1">
    <source>
        <dbReference type="SAM" id="MobiDB-lite"/>
    </source>
</evidence>
<feature type="chain" id="PRO_5015303480" description="Secreted protein" evidence="2">
    <location>
        <begin position="29"/>
        <end position="137"/>
    </location>
</feature>
<dbReference type="RefSeq" id="WP_108343866.1">
    <property type="nucleotide sequence ID" value="NZ_PYXZ01000002.1"/>
</dbReference>
<feature type="signal peptide" evidence="2">
    <location>
        <begin position="1"/>
        <end position="28"/>
    </location>
</feature>
<protein>
    <recommendedName>
        <fullName evidence="5">Secreted protein</fullName>
    </recommendedName>
</protein>
<evidence type="ECO:0000256" key="2">
    <source>
        <dbReference type="SAM" id="SignalP"/>
    </source>
</evidence>
<feature type="region of interest" description="Disordered" evidence="1">
    <location>
        <begin position="27"/>
        <end position="63"/>
    </location>
</feature>
<keyword evidence="2" id="KW-0732">Signal</keyword>
<dbReference type="EMBL" id="PYXZ01000002">
    <property type="protein sequence ID" value="PUA81982.1"/>
    <property type="molecule type" value="Genomic_DNA"/>
</dbReference>
<dbReference type="Proteomes" id="UP000244867">
    <property type="component" value="Unassembled WGS sequence"/>
</dbReference>
<comment type="caution">
    <text evidence="3">The sequence shown here is derived from an EMBL/GenBank/DDBJ whole genome shotgun (WGS) entry which is preliminary data.</text>
</comment>
<evidence type="ECO:0000313" key="3">
    <source>
        <dbReference type="EMBL" id="PUA81982.1"/>
    </source>
</evidence>
<sequence>MALLRTRTAAALVALCAATVLTSCGNEADGEAGSESASDPSSSSSQSPSESTSESADPGTSTECADIWIDGQELPEDYTSCTADGETIKPAKKPCGYGATFLEQDGRFYAMKGGPITDAGDLETNEEYQQLLATCQA</sequence>
<reference evidence="3 4" key="1">
    <citation type="submission" date="2018-03" db="EMBL/GenBank/DDBJ databases">
        <authorList>
            <person name="Keele B.F."/>
        </authorList>
    </citation>
    <scope>NUCLEOTIDE SEQUENCE [LARGE SCALE GENOMIC DNA]</scope>
    <source>
        <strain evidence="3 4">IB-3</strain>
    </source>
</reference>
<organism evidence="3 4">
    <name type="scientific">Nocardioides currus</name>
    <dbReference type="NCBI Taxonomy" id="2133958"/>
    <lineage>
        <taxon>Bacteria</taxon>
        <taxon>Bacillati</taxon>
        <taxon>Actinomycetota</taxon>
        <taxon>Actinomycetes</taxon>
        <taxon>Propionibacteriales</taxon>
        <taxon>Nocardioidaceae</taxon>
        <taxon>Nocardioides</taxon>
    </lineage>
</organism>
<evidence type="ECO:0008006" key="5">
    <source>
        <dbReference type="Google" id="ProtNLM"/>
    </source>
</evidence>
<accession>A0A2R7Z037</accession>
<dbReference type="AlphaFoldDB" id="A0A2R7Z037"/>
<dbReference type="PROSITE" id="PS51257">
    <property type="entry name" value="PROKAR_LIPOPROTEIN"/>
    <property type="match status" value="1"/>
</dbReference>
<keyword evidence="4" id="KW-1185">Reference proteome</keyword>
<feature type="compositionally biased region" description="Low complexity" evidence="1">
    <location>
        <begin position="34"/>
        <end position="58"/>
    </location>
</feature>
<gene>
    <name evidence="3" type="ORF">C7S10_08055</name>
</gene>
<name>A0A2R7Z037_9ACTN</name>
<dbReference type="OrthoDB" id="3790365at2"/>
<proteinExistence type="predicted"/>